<organism evidence="1 2">
    <name type="scientific">Cryomyces minteri</name>
    <dbReference type="NCBI Taxonomy" id="331657"/>
    <lineage>
        <taxon>Eukaryota</taxon>
        <taxon>Fungi</taxon>
        <taxon>Dikarya</taxon>
        <taxon>Ascomycota</taxon>
        <taxon>Pezizomycotina</taxon>
        <taxon>Dothideomycetes</taxon>
        <taxon>Dothideomycetes incertae sedis</taxon>
        <taxon>Cryomyces</taxon>
    </lineage>
</organism>
<dbReference type="Proteomes" id="UP000308768">
    <property type="component" value="Unassembled WGS sequence"/>
</dbReference>
<reference evidence="1 2" key="1">
    <citation type="submission" date="2017-03" db="EMBL/GenBank/DDBJ databases">
        <title>Genomes of endolithic fungi from Antarctica.</title>
        <authorList>
            <person name="Coleine C."/>
            <person name="Masonjones S."/>
            <person name="Stajich J.E."/>
        </authorList>
    </citation>
    <scope>NUCLEOTIDE SEQUENCE [LARGE SCALE GENOMIC DNA]</scope>
    <source>
        <strain evidence="1 2">CCFEE 5187</strain>
    </source>
</reference>
<sequence length="55" mass="5950">DIQAISKERTGISITLKGGTNGPFVPVADEGSRNWLYKQVAVAVNAYNDKWNAKG</sequence>
<gene>
    <name evidence="1" type="ORF">B0A49_08350</name>
</gene>
<name>A0A4U0WRT9_9PEZI</name>
<dbReference type="OrthoDB" id="428159at2759"/>
<dbReference type="EMBL" id="NAJN01001050">
    <property type="protein sequence ID" value="TKA66184.1"/>
    <property type="molecule type" value="Genomic_DNA"/>
</dbReference>
<feature type="non-terminal residue" evidence="1">
    <location>
        <position position="1"/>
    </location>
</feature>
<evidence type="ECO:0000313" key="1">
    <source>
        <dbReference type="EMBL" id="TKA66184.1"/>
    </source>
</evidence>
<accession>A0A4U0WRT9</accession>
<proteinExistence type="predicted"/>
<protein>
    <submittedName>
        <fullName evidence="1">Uncharacterized protein</fullName>
    </submittedName>
</protein>
<evidence type="ECO:0000313" key="2">
    <source>
        <dbReference type="Proteomes" id="UP000308768"/>
    </source>
</evidence>
<comment type="caution">
    <text evidence="1">The sequence shown here is derived from an EMBL/GenBank/DDBJ whole genome shotgun (WGS) entry which is preliminary data.</text>
</comment>
<keyword evidence="2" id="KW-1185">Reference proteome</keyword>
<dbReference type="AlphaFoldDB" id="A0A4U0WRT9"/>
<dbReference type="STRING" id="331657.A0A4U0WRT9"/>